<keyword evidence="4" id="KW-0677">Repeat</keyword>
<dbReference type="PROSITE" id="PS50893">
    <property type="entry name" value="ABC_TRANSPORTER_2"/>
    <property type="match status" value="2"/>
</dbReference>
<dbReference type="GO" id="GO:0016887">
    <property type="term" value="F:ATP hydrolysis activity"/>
    <property type="evidence" value="ECO:0007669"/>
    <property type="project" value="InterPro"/>
</dbReference>
<dbReference type="AlphaFoldDB" id="A0A2T5GD65"/>
<dbReference type="InterPro" id="IPR017871">
    <property type="entry name" value="ABC_transporter-like_CS"/>
</dbReference>
<feature type="domain" description="ABC transporter" evidence="10">
    <location>
        <begin position="6"/>
        <end position="241"/>
    </location>
</feature>
<proteinExistence type="predicted"/>
<organism evidence="11 12">
    <name type="scientific">Hydrogenibacillus schlegelii</name>
    <name type="common">Bacillus schlegelii</name>
    <dbReference type="NCBI Taxonomy" id="1484"/>
    <lineage>
        <taxon>Bacteria</taxon>
        <taxon>Bacillati</taxon>
        <taxon>Bacillota</taxon>
        <taxon>Bacilli</taxon>
        <taxon>Bacillales</taxon>
        <taxon>Bacillales Family X. Incertae Sedis</taxon>
        <taxon>Hydrogenibacillus</taxon>
    </lineage>
</organism>
<dbReference type="PANTHER" id="PTHR43790:SF4">
    <property type="entry name" value="GUANOSINE IMPORT ATP-BINDING PROTEIN NUPO"/>
    <property type="match status" value="1"/>
</dbReference>
<dbReference type="Proteomes" id="UP000244180">
    <property type="component" value="Unassembled WGS sequence"/>
</dbReference>
<dbReference type="GO" id="GO:0005524">
    <property type="term" value="F:ATP binding"/>
    <property type="evidence" value="ECO:0007669"/>
    <property type="project" value="UniProtKB-KW"/>
</dbReference>
<evidence type="ECO:0000256" key="1">
    <source>
        <dbReference type="ARBA" id="ARBA00004202"/>
    </source>
</evidence>
<dbReference type="InterPro" id="IPR003593">
    <property type="entry name" value="AAA+_ATPase"/>
</dbReference>
<comment type="caution">
    <text evidence="11">The sequence shown here is derived from an EMBL/GenBank/DDBJ whole genome shotgun (WGS) entry which is preliminary data.</text>
</comment>
<sequence>MAEPIVSLRGITKRFGDFVANEAVSLDLYPGEIHALLGENGAGKTTLMNVLTGLLRPDGGEIRFRGRPVRIDSPEVAYRLGIGMVHQHFKLIPPFTVAENVVLGAEPRRGLLFDRRAAREAVRALTEAYGLAVNPDARVGALSVGMQQRVEILKILYRGADVLIFDEPTAVLTPQEVREFLAILKRLAGQGKAIVFITHKLKEVLAVADRVTILRRGRVVDTLPAAGADEGLLAEKMIGRRVRLAPEKAPARPGPVVLELRAVRERRTGQDALAGVDLALRAGEIYGLAGVDGNGQRPLVEVLFGRRPAEGDVRLFGEPILGLPTKALLERGMALIPEDRHREGLVLAMSVAENAILTRYDRPPFVRRGILRPAAIRRAAAEIVERFDVRTPSLAVPVAALSGGNQQKLIIGREVARRPAVVVAFQPTRGLDIGAQAHVYRTLVALRDAGAAVLLISFELDEILALADRIGVLSGGRIVAELAPEAADEETIGLYMTGRGDVRHGDAGRGDSGGDAVRRGGAGRGEVGSGDDAGQEDSGHGGADRTDEGKAGDGR</sequence>
<dbReference type="SUPFAM" id="SSF52540">
    <property type="entry name" value="P-loop containing nucleoside triphosphate hydrolases"/>
    <property type="match status" value="2"/>
</dbReference>
<evidence type="ECO:0000256" key="4">
    <source>
        <dbReference type="ARBA" id="ARBA00022737"/>
    </source>
</evidence>
<feature type="compositionally biased region" description="Basic and acidic residues" evidence="9">
    <location>
        <begin position="537"/>
        <end position="555"/>
    </location>
</feature>
<evidence type="ECO:0000313" key="11">
    <source>
        <dbReference type="EMBL" id="PTQ54136.1"/>
    </source>
</evidence>
<dbReference type="InterPro" id="IPR003439">
    <property type="entry name" value="ABC_transporter-like_ATP-bd"/>
</dbReference>
<accession>A0A2T5GD65</accession>
<dbReference type="Gene3D" id="3.40.50.300">
    <property type="entry name" value="P-loop containing nucleotide triphosphate hydrolases"/>
    <property type="match status" value="2"/>
</dbReference>
<evidence type="ECO:0000256" key="3">
    <source>
        <dbReference type="ARBA" id="ARBA00022475"/>
    </source>
</evidence>
<dbReference type="PANTHER" id="PTHR43790">
    <property type="entry name" value="CARBOHYDRATE TRANSPORT ATP-BINDING PROTEIN MG119-RELATED"/>
    <property type="match status" value="1"/>
</dbReference>
<gene>
    <name evidence="11" type="ORF">HSCHL_0780</name>
</gene>
<protein>
    <submittedName>
        <fullName evidence="11">ABC transporter ATP-binding protein</fullName>
    </submittedName>
</protein>
<dbReference type="PROSITE" id="PS00211">
    <property type="entry name" value="ABC_TRANSPORTER_1"/>
    <property type="match status" value="2"/>
</dbReference>
<dbReference type="RefSeq" id="WP_272999786.1">
    <property type="nucleotide sequence ID" value="NZ_PEBV01000006.1"/>
</dbReference>
<comment type="subcellular location">
    <subcellularLocation>
        <location evidence="1">Cell membrane</location>
        <topology evidence="1">Peripheral membrane protein</topology>
    </subcellularLocation>
</comment>
<evidence type="ECO:0000256" key="2">
    <source>
        <dbReference type="ARBA" id="ARBA00022448"/>
    </source>
</evidence>
<evidence type="ECO:0000259" key="10">
    <source>
        <dbReference type="PROSITE" id="PS50893"/>
    </source>
</evidence>
<evidence type="ECO:0000256" key="9">
    <source>
        <dbReference type="SAM" id="MobiDB-lite"/>
    </source>
</evidence>
<evidence type="ECO:0000256" key="6">
    <source>
        <dbReference type="ARBA" id="ARBA00022840"/>
    </source>
</evidence>
<evidence type="ECO:0000256" key="7">
    <source>
        <dbReference type="ARBA" id="ARBA00022967"/>
    </source>
</evidence>
<dbReference type="InterPro" id="IPR027417">
    <property type="entry name" value="P-loop_NTPase"/>
</dbReference>
<keyword evidence="3" id="KW-1003">Cell membrane</keyword>
<evidence type="ECO:0000313" key="12">
    <source>
        <dbReference type="Proteomes" id="UP000244180"/>
    </source>
</evidence>
<dbReference type="GO" id="GO:0005886">
    <property type="term" value="C:plasma membrane"/>
    <property type="evidence" value="ECO:0007669"/>
    <property type="project" value="UniProtKB-SubCell"/>
</dbReference>
<feature type="compositionally biased region" description="Basic and acidic residues" evidence="9">
    <location>
        <begin position="500"/>
        <end position="509"/>
    </location>
</feature>
<keyword evidence="8" id="KW-0472">Membrane</keyword>
<feature type="region of interest" description="Disordered" evidence="9">
    <location>
        <begin position="499"/>
        <end position="555"/>
    </location>
</feature>
<reference evidence="11 12" key="1">
    <citation type="submission" date="2017-08" db="EMBL/GenBank/DDBJ databases">
        <title>Burning lignite coal seam in the remote Altai Mountains harbors a hydrogen-driven thermophilic microbial community.</title>
        <authorList>
            <person name="Kadnikov V.V."/>
            <person name="Mardanov A.V."/>
            <person name="Ivasenko D."/>
            <person name="Beletsky A.V."/>
            <person name="Karnachuk O.V."/>
            <person name="Ravin N.V."/>
        </authorList>
    </citation>
    <scope>NUCLEOTIDE SEQUENCE [LARGE SCALE GENOMIC DNA]</scope>
    <source>
        <strain evidence="11">AL33</strain>
    </source>
</reference>
<dbReference type="CDD" id="cd03215">
    <property type="entry name" value="ABC_Carb_Monos_II"/>
    <property type="match status" value="1"/>
</dbReference>
<keyword evidence="5" id="KW-0547">Nucleotide-binding</keyword>
<evidence type="ECO:0000256" key="5">
    <source>
        <dbReference type="ARBA" id="ARBA00022741"/>
    </source>
</evidence>
<dbReference type="SMART" id="SM00382">
    <property type="entry name" value="AAA"/>
    <property type="match status" value="1"/>
</dbReference>
<evidence type="ECO:0000256" key="8">
    <source>
        <dbReference type="ARBA" id="ARBA00023136"/>
    </source>
</evidence>
<keyword evidence="6 11" id="KW-0067">ATP-binding</keyword>
<keyword evidence="7" id="KW-1278">Translocase</keyword>
<dbReference type="FunFam" id="3.40.50.300:FF:000127">
    <property type="entry name" value="Ribose import ATP-binding protein RbsA"/>
    <property type="match status" value="1"/>
</dbReference>
<feature type="domain" description="ABC transporter" evidence="10">
    <location>
        <begin position="258"/>
        <end position="500"/>
    </location>
</feature>
<dbReference type="InterPro" id="IPR050107">
    <property type="entry name" value="ABC_carbohydrate_import_ATPase"/>
</dbReference>
<dbReference type="Pfam" id="PF00005">
    <property type="entry name" value="ABC_tran"/>
    <property type="match status" value="2"/>
</dbReference>
<name>A0A2T5GD65_HYDSH</name>
<dbReference type="CDD" id="cd03216">
    <property type="entry name" value="ABC_Carb_Monos_I"/>
    <property type="match status" value="1"/>
</dbReference>
<keyword evidence="2" id="KW-0813">Transport</keyword>
<dbReference type="EMBL" id="PEBV01000006">
    <property type="protein sequence ID" value="PTQ54136.1"/>
    <property type="molecule type" value="Genomic_DNA"/>
</dbReference>